<proteinExistence type="predicted"/>
<name>A0A6G7YQU0_9SPHN</name>
<keyword evidence="3" id="KW-1185">Reference proteome</keyword>
<gene>
    <name evidence="2" type="ORF">G7077_09540</name>
</gene>
<protein>
    <submittedName>
        <fullName evidence="2">PEPxxWA-CTERM sorting domain-containing protein</fullName>
    </submittedName>
</protein>
<dbReference type="EMBL" id="CP049869">
    <property type="protein sequence ID" value="QIK79103.1"/>
    <property type="molecule type" value="Genomic_DNA"/>
</dbReference>
<dbReference type="NCBIfam" id="NF035944">
    <property type="entry name" value="PEPxxWA-CTERM"/>
    <property type="match status" value="1"/>
</dbReference>
<feature type="domain" description="Ice-binding protein C-terminal" evidence="1">
    <location>
        <begin position="23"/>
        <end position="48"/>
    </location>
</feature>
<dbReference type="Pfam" id="PF07589">
    <property type="entry name" value="PEP-CTERM"/>
    <property type="match status" value="1"/>
</dbReference>
<accession>A0A6G7YQU0</accession>
<evidence type="ECO:0000313" key="3">
    <source>
        <dbReference type="Proteomes" id="UP000503222"/>
    </source>
</evidence>
<dbReference type="NCBIfam" id="TIGR02595">
    <property type="entry name" value="PEP_CTERM"/>
    <property type="match status" value="1"/>
</dbReference>
<dbReference type="AlphaFoldDB" id="A0A6G7YQU0"/>
<reference evidence="2 3" key="1">
    <citation type="submission" date="2020-03" db="EMBL/GenBank/DDBJ databases">
        <title>Sphingomonas sp. nov., isolated from fish.</title>
        <authorList>
            <person name="Hyun D.-W."/>
            <person name="Bae J.-W."/>
        </authorList>
    </citation>
    <scope>NUCLEOTIDE SEQUENCE [LARGE SCALE GENOMIC DNA]</scope>
    <source>
        <strain evidence="2 3">HDW15B</strain>
    </source>
</reference>
<organism evidence="2 3">
    <name type="scientific">Sphingomonas piscis</name>
    <dbReference type="NCBI Taxonomy" id="2714943"/>
    <lineage>
        <taxon>Bacteria</taxon>
        <taxon>Pseudomonadati</taxon>
        <taxon>Pseudomonadota</taxon>
        <taxon>Alphaproteobacteria</taxon>
        <taxon>Sphingomonadales</taxon>
        <taxon>Sphingomonadaceae</taxon>
        <taxon>Sphingomonas</taxon>
    </lineage>
</organism>
<dbReference type="KEGG" id="spii:G7077_09540"/>
<dbReference type="InterPro" id="IPR013424">
    <property type="entry name" value="Ice-binding_C"/>
</dbReference>
<evidence type="ECO:0000259" key="1">
    <source>
        <dbReference type="Pfam" id="PF07589"/>
    </source>
</evidence>
<evidence type="ECO:0000313" key="2">
    <source>
        <dbReference type="EMBL" id="QIK79103.1"/>
    </source>
</evidence>
<sequence>MPAVPGFVITPAPPTTIVGPASPVPEPNTWTSILVGFGTAGSLLRRRRRVARGSEKGTSR</sequence>
<dbReference type="Proteomes" id="UP000503222">
    <property type="component" value="Chromosome"/>
</dbReference>